<dbReference type="Pfam" id="PF00498">
    <property type="entry name" value="FHA"/>
    <property type="match status" value="2"/>
</dbReference>
<dbReference type="EMBL" id="CP021425">
    <property type="protein sequence ID" value="ARU55758.1"/>
    <property type="molecule type" value="Genomic_DNA"/>
</dbReference>
<gene>
    <name evidence="2" type="ORF">OLMES_1683</name>
</gene>
<dbReference type="PANTHER" id="PTHR23308">
    <property type="entry name" value="NUCLEAR INHIBITOR OF PROTEIN PHOSPHATASE-1"/>
    <property type="match status" value="1"/>
</dbReference>
<dbReference type="InterPro" id="IPR000253">
    <property type="entry name" value="FHA_dom"/>
</dbReference>
<sequence>MVIGRDQSCEINLTLIPDIKTSHLSRIHARLTLTDSGLTLTDLDSTNGTTVNKVQIDKETALQHGDVITLGFNEFCILKEDREDATIVMGKLNMKDWNSADSAVDIQGFSGSQTVIRQKFELPHGWEKAEDDTLFRAEKYTPAKVAELVSNAAQKQQGARAALVISSGLIESEVFLLKPVSTSQHWKIGRSPNCQIRIPDVSVSTIHCYLIVKNGTWGIKDNDSRNGLYVNLKRQTKCILQDGDKIRLGSVEMFFRKAKSQGA</sequence>
<evidence type="ECO:0000313" key="3">
    <source>
        <dbReference type="Proteomes" id="UP000196027"/>
    </source>
</evidence>
<dbReference type="Proteomes" id="UP000196027">
    <property type="component" value="Chromosome"/>
</dbReference>
<reference evidence="2 3" key="1">
    <citation type="submission" date="2017-05" db="EMBL/GenBank/DDBJ databases">
        <title>Genomic insights into alkan degradation activity of Oleiphilus messinensis.</title>
        <authorList>
            <person name="Kozyavkin S.A."/>
            <person name="Slesarev A.I."/>
            <person name="Golyshin P.N."/>
            <person name="Korzhenkov A."/>
            <person name="Golyshina O.N."/>
            <person name="Toshchakov S.V."/>
        </authorList>
    </citation>
    <scope>NUCLEOTIDE SEQUENCE [LARGE SCALE GENOMIC DNA]</scope>
    <source>
        <strain evidence="2 3">ME102</strain>
    </source>
</reference>
<organism evidence="2 3">
    <name type="scientific">Oleiphilus messinensis</name>
    <dbReference type="NCBI Taxonomy" id="141451"/>
    <lineage>
        <taxon>Bacteria</taxon>
        <taxon>Pseudomonadati</taxon>
        <taxon>Pseudomonadota</taxon>
        <taxon>Gammaproteobacteria</taxon>
        <taxon>Oceanospirillales</taxon>
        <taxon>Oleiphilaceae</taxon>
        <taxon>Oleiphilus</taxon>
    </lineage>
</organism>
<accession>A0A1Y0I5I9</accession>
<keyword evidence="3" id="KW-1185">Reference proteome</keyword>
<proteinExistence type="predicted"/>
<dbReference type="AlphaFoldDB" id="A0A1Y0I5I9"/>
<dbReference type="CDD" id="cd00060">
    <property type="entry name" value="FHA"/>
    <property type="match status" value="2"/>
</dbReference>
<dbReference type="Gene3D" id="2.60.200.20">
    <property type="match status" value="2"/>
</dbReference>
<dbReference type="KEGG" id="ome:OLMES_1683"/>
<protein>
    <submittedName>
        <fullName evidence="2">FHA domain protein</fullName>
    </submittedName>
</protein>
<name>A0A1Y0I5I9_9GAMM</name>
<evidence type="ECO:0000313" key="2">
    <source>
        <dbReference type="EMBL" id="ARU55758.1"/>
    </source>
</evidence>
<feature type="domain" description="FHA" evidence="1">
    <location>
        <begin position="186"/>
        <end position="235"/>
    </location>
</feature>
<dbReference type="InterPro" id="IPR050923">
    <property type="entry name" value="Cell_Proc_Reg/RNA_Proc"/>
</dbReference>
<dbReference type="PROSITE" id="PS50006">
    <property type="entry name" value="FHA_DOMAIN"/>
    <property type="match status" value="2"/>
</dbReference>
<dbReference type="SUPFAM" id="SSF49879">
    <property type="entry name" value="SMAD/FHA domain"/>
    <property type="match status" value="2"/>
</dbReference>
<dbReference type="SMART" id="SM00240">
    <property type="entry name" value="FHA"/>
    <property type="match status" value="2"/>
</dbReference>
<feature type="domain" description="FHA" evidence="1">
    <location>
        <begin position="1"/>
        <end position="56"/>
    </location>
</feature>
<dbReference type="InterPro" id="IPR008984">
    <property type="entry name" value="SMAD_FHA_dom_sf"/>
</dbReference>
<evidence type="ECO:0000259" key="1">
    <source>
        <dbReference type="PROSITE" id="PS50006"/>
    </source>
</evidence>